<dbReference type="Pfam" id="PF03732">
    <property type="entry name" value="Retrotrans_gag"/>
    <property type="match status" value="1"/>
</dbReference>
<dbReference type="Proteomes" id="UP000053593">
    <property type="component" value="Unassembled WGS sequence"/>
</dbReference>
<reference evidence="2 3" key="1">
    <citation type="submission" date="2014-04" db="EMBL/GenBank/DDBJ databases">
        <title>Evolutionary Origins and Diversification of the Mycorrhizal Mutualists.</title>
        <authorList>
            <consortium name="DOE Joint Genome Institute"/>
            <consortium name="Mycorrhizal Genomics Consortium"/>
            <person name="Kohler A."/>
            <person name="Kuo A."/>
            <person name="Nagy L.G."/>
            <person name="Floudas D."/>
            <person name="Copeland A."/>
            <person name="Barry K.W."/>
            <person name="Cichocki N."/>
            <person name="Veneault-Fourrey C."/>
            <person name="LaButti K."/>
            <person name="Lindquist E.A."/>
            <person name="Lipzen A."/>
            <person name="Lundell T."/>
            <person name="Morin E."/>
            <person name="Murat C."/>
            <person name="Riley R."/>
            <person name="Ohm R."/>
            <person name="Sun H."/>
            <person name="Tunlid A."/>
            <person name="Henrissat B."/>
            <person name="Grigoriev I.V."/>
            <person name="Hibbett D.S."/>
            <person name="Martin F."/>
        </authorList>
    </citation>
    <scope>NUCLEOTIDE SEQUENCE [LARGE SCALE GENOMIC DNA]</scope>
    <source>
        <strain evidence="2 3">FD-317 M1</strain>
    </source>
</reference>
<accession>A0A0D0CHA3</accession>
<proteinExistence type="predicted"/>
<organism evidence="2 3">
    <name type="scientific">Collybiopsis luxurians FD-317 M1</name>
    <dbReference type="NCBI Taxonomy" id="944289"/>
    <lineage>
        <taxon>Eukaryota</taxon>
        <taxon>Fungi</taxon>
        <taxon>Dikarya</taxon>
        <taxon>Basidiomycota</taxon>
        <taxon>Agaricomycotina</taxon>
        <taxon>Agaricomycetes</taxon>
        <taxon>Agaricomycetidae</taxon>
        <taxon>Agaricales</taxon>
        <taxon>Marasmiineae</taxon>
        <taxon>Omphalotaceae</taxon>
        <taxon>Collybiopsis</taxon>
        <taxon>Collybiopsis luxurians</taxon>
    </lineage>
</organism>
<name>A0A0D0CHA3_9AGAR</name>
<dbReference type="HOGENOM" id="CLU_108608_0_0_1"/>
<dbReference type="EMBL" id="KN834790">
    <property type="protein sequence ID" value="KIK57612.1"/>
    <property type="molecule type" value="Genomic_DNA"/>
</dbReference>
<protein>
    <recommendedName>
        <fullName evidence="1">Retrotransposon gag domain-containing protein</fullName>
    </recommendedName>
</protein>
<dbReference type="InterPro" id="IPR005162">
    <property type="entry name" value="Retrotrans_gag_dom"/>
</dbReference>
<sequence length="135" mass="16223">YNGSPDAEAYHHFMLESTQYCKEGHVPKSEQVFLISHYLEGKAHSYFTQKVSKNHEEWTLKKFFQGLFNYCFPLNYQSQQCDKIKCCYQNNRSISEYVYELEQLYGMVRTTSKHERIIKLWDGFNCPMRRELYCA</sequence>
<evidence type="ECO:0000313" key="2">
    <source>
        <dbReference type="EMBL" id="KIK57612.1"/>
    </source>
</evidence>
<keyword evidence="3" id="KW-1185">Reference proteome</keyword>
<evidence type="ECO:0000313" key="3">
    <source>
        <dbReference type="Proteomes" id="UP000053593"/>
    </source>
</evidence>
<evidence type="ECO:0000259" key="1">
    <source>
        <dbReference type="Pfam" id="PF03732"/>
    </source>
</evidence>
<feature type="domain" description="Retrotransposon gag" evidence="1">
    <location>
        <begin position="34"/>
        <end position="121"/>
    </location>
</feature>
<gene>
    <name evidence="2" type="ORF">GYMLUDRAFT_172727</name>
</gene>
<feature type="non-terminal residue" evidence="2">
    <location>
        <position position="1"/>
    </location>
</feature>
<dbReference type="AlphaFoldDB" id="A0A0D0CHA3"/>
<dbReference type="OrthoDB" id="3205788at2759"/>